<dbReference type="EMBL" id="CP003304">
    <property type="protein sequence ID" value="AFB21226.1"/>
    <property type="molecule type" value="Genomic_DNA"/>
</dbReference>
<comment type="similarity">
    <text evidence="2 11">Belongs to the 'phage' integrase family. XerD subfamily.</text>
</comment>
<evidence type="ECO:0000256" key="7">
    <source>
        <dbReference type="ARBA" id="ARBA00022908"/>
    </source>
</evidence>
<keyword evidence="9 11" id="KW-0233">DNA recombination</keyword>
<evidence type="ECO:0000256" key="1">
    <source>
        <dbReference type="ARBA" id="ARBA00004496"/>
    </source>
</evidence>
<protein>
    <recommendedName>
        <fullName evidence="3 11">Tyrosine recombinase XerD</fullName>
    </recommendedName>
</protein>
<dbReference type="CDD" id="cd00798">
    <property type="entry name" value="INT_XerDC_C"/>
    <property type="match status" value="1"/>
</dbReference>
<dbReference type="HAMAP" id="MF_01807">
    <property type="entry name" value="Recomb_XerD"/>
    <property type="match status" value="1"/>
</dbReference>
<evidence type="ECO:0000259" key="12">
    <source>
        <dbReference type="PROSITE" id="PS51898"/>
    </source>
</evidence>
<evidence type="ECO:0000256" key="6">
    <source>
        <dbReference type="ARBA" id="ARBA00022829"/>
    </source>
</evidence>
<dbReference type="InterPro" id="IPR011932">
    <property type="entry name" value="Recomb_XerD"/>
</dbReference>
<dbReference type="InterPro" id="IPR044068">
    <property type="entry name" value="CB"/>
</dbReference>
<evidence type="ECO:0000259" key="13">
    <source>
        <dbReference type="PROSITE" id="PS51900"/>
    </source>
</evidence>
<dbReference type="InterPro" id="IPR013762">
    <property type="entry name" value="Integrase-like_cat_sf"/>
</dbReference>
<sequence>MEFISQFLEMLLAERALSKNSIFSYKRDLFDFQNYLAKQKLSELNITTENIRNWIEYLADNDLQARSINRKISTIKSYYEFLISENHTAFNPVLNVDLPKYQSKLPEILSIDQIKLLLEYCSQDATPEGIRLNAMIHLLYASGLRVSELVSLKLADILTNKMSGEVKKVFSVLGKGNKERVIIINEQAVISIVKYLAIRDVFLNKAKPKNLIYLFPSSAIAGYMTRQNFAMLLKSAALYAGLNPKHISPHILRHSFASHLLEGGADLRVIQELLGHADISTTQIYTHLQTNHLQKALLHHPLNKVNLF</sequence>
<proteinExistence type="inferred from homology"/>
<comment type="subcellular location">
    <subcellularLocation>
        <location evidence="1 11">Cytoplasm</location>
    </subcellularLocation>
</comment>
<feature type="active site" evidence="11">
    <location>
        <position position="276"/>
    </location>
</feature>
<dbReference type="Pfam" id="PF00589">
    <property type="entry name" value="Phage_integrase"/>
    <property type="match status" value="1"/>
</dbReference>
<feature type="active site" description="O-(3'-phospho-DNA)-tyrosine intermediate" evidence="11">
    <location>
        <position position="285"/>
    </location>
</feature>
<feature type="active site" evidence="11">
    <location>
        <position position="250"/>
    </location>
</feature>
<evidence type="ECO:0000256" key="9">
    <source>
        <dbReference type="ARBA" id="ARBA00023172"/>
    </source>
</evidence>
<feature type="active site" evidence="11">
    <location>
        <position position="175"/>
    </location>
</feature>
<evidence type="ECO:0000313" key="15">
    <source>
        <dbReference type="Proteomes" id="UP000007878"/>
    </source>
</evidence>
<dbReference type="InterPro" id="IPR002104">
    <property type="entry name" value="Integrase_catalytic"/>
</dbReference>
<dbReference type="PANTHER" id="PTHR30349">
    <property type="entry name" value="PHAGE INTEGRASE-RELATED"/>
    <property type="match status" value="1"/>
</dbReference>
<keyword evidence="6 11" id="KW-0159">Chromosome partition</keyword>
<gene>
    <name evidence="11 14" type="primary">xerD</name>
    <name evidence="14" type="ORF">RCA_03315</name>
</gene>
<dbReference type="PROSITE" id="PS51898">
    <property type="entry name" value="TYR_RECOMBINASE"/>
    <property type="match status" value="1"/>
</dbReference>
<dbReference type="InterPro" id="IPR050090">
    <property type="entry name" value="Tyrosine_recombinase_XerCD"/>
</dbReference>
<dbReference type="InterPro" id="IPR010998">
    <property type="entry name" value="Integrase_recombinase_N"/>
</dbReference>
<dbReference type="InterPro" id="IPR023009">
    <property type="entry name" value="Tyrosine_recombinase_XerC/XerD"/>
</dbReference>
<evidence type="ECO:0000256" key="8">
    <source>
        <dbReference type="ARBA" id="ARBA00023125"/>
    </source>
</evidence>
<name>A0ABM5MRU4_RICCA</name>
<organism evidence="14 15">
    <name type="scientific">Rickettsia canadensis str. CA410</name>
    <dbReference type="NCBI Taxonomy" id="1105107"/>
    <lineage>
        <taxon>Bacteria</taxon>
        <taxon>Pseudomonadati</taxon>
        <taxon>Pseudomonadota</taxon>
        <taxon>Alphaproteobacteria</taxon>
        <taxon>Rickettsiales</taxon>
        <taxon>Rickettsiaceae</taxon>
        <taxon>Rickettsieae</taxon>
        <taxon>Rickettsia</taxon>
        <taxon>belli group</taxon>
    </lineage>
</organism>
<reference evidence="15" key="1">
    <citation type="submission" date="2012-02" db="EMBL/GenBank/DDBJ databases">
        <title>Complete genome sequence of Rickettsia parkeri strain Portsmouth.</title>
        <authorList>
            <person name="Johnson S.L."/>
            <person name="Munk A.C."/>
            <person name="Han S."/>
            <person name="Bruce D.C."/>
            <person name="Dasch G.A."/>
        </authorList>
    </citation>
    <scope>NUCLEOTIDE SEQUENCE [LARGE SCALE GENOMIC DNA]</scope>
    <source>
        <strain evidence="15">CA410</strain>
    </source>
</reference>
<dbReference type="Gene3D" id="1.10.443.10">
    <property type="entry name" value="Intergrase catalytic core"/>
    <property type="match status" value="1"/>
</dbReference>
<keyword evidence="4 11" id="KW-0963">Cytoplasm</keyword>
<dbReference type="InterPro" id="IPR011010">
    <property type="entry name" value="DNA_brk_join_enz"/>
</dbReference>
<keyword evidence="10 11" id="KW-0131">Cell cycle</keyword>
<evidence type="ECO:0000256" key="3">
    <source>
        <dbReference type="ARBA" id="ARBA00015810"/>
    </source>
</evidence>
<dbReference type="Pfam" id="PF02899">
    <property type="entry name" value="Phage_int_SAM_1"/>
    <property type="match status" value="1"/>
</dbReference>
<accession>A0ABM5MRU4</accession>
<comment type="subunit">
    <text evidence="11">Forms a cyclic heterotetrameric complex composed of two molecules of XerC and two molecules of XerD.</text>
</comment>
<dbReference type="RefSeq" id="WP_014364026.1">
    <property type="nucleotide sequence ID" value="NC_016929.1"/>
</dbReference>
<evidence type="ECO:0000256" key="11">
    <source>
        <dbReference type="HAMAP-Rule" id="MF_01807"/>
    </source>
</evidence>
<feature type="active site" evidence="11">
    <location>
        <position position="145"/>
    </location>
</feature>
<evidence type="ECO:0000256" key="10">
    <source>
        <dbReference type="ARBA" id="ARBA00023306"/>
    </source>
</evidence>
<evidence type="ECO:0000313" key="14">
    <source>
        <dbReference type="EMBL" id="AFB21226.1"/>
    </source>
</evidence>
<keyword evidence="15" id="KW-1185">Reference proteome</keyword>
<dbReference type="PANTHER" id="PTHR30349:SF81">
    <property type="entry name" value="TYROSINE RECOMBINASE XERC"/>
    <property type="match status" value="1"/>
</dbReference>
<keyword evidence="7 11" id="KW-0229">DNA integration</keyword>
<feature type="domain" description="Tyr recombinase" evidence="12">
    <location>
        <begin position="104"/>
        <end position="298"/>
    </location>
</feature>
<comment type="function">
    <text evidence="11">Site-specific tyrosine recombinase, which acts by catalyzing the cutting and rejoining of the recombining DNA molecules. The XerC-XerD complex is essential to convert dimers of the bacterial chromosome into monomers to permit their segregation at cell division. It also contributes to the segregational stability of plasmids.</text>
</comment>
<dbReference type="HAMAP" id="MF_01808">
    <property type="entry name" value="Recomb_XerC_XerD"/>
    <property type="match status" value="1"/>
</dbReference>
<dbReference type="PROSITE" id="PS51900">
    <property type="entry name" value="CB"/>
    <property type="match status" value="1"/>
</dbReference>
<evidence type="ECO:0000256" key="5">
    <source>
        <dbReference type="ARBA" id="ARBA00022618"/>
    </source>
</evidence>
<feature type="domain" description="Core-binding (CB)" evidence="13">
    <location>
        <begin position="1"/>
        <end position="83"/>
    </location>
</feature>
<evidence type="ECO:0000256" key="2">
    <source>
        <dbReference type="ARBA" id="ARBA00010450"/>
    </source>
</evidence>
<dbReference type="NCBIfam" id="NF001399">
    <property type="entry name" value="PRK00283.1"/>
    <property type="match status" value="1"/>
</dbReference>
<keyword evidence="8 11" id="KW-0238">DNA-binding</keyword>
<dbReference type="Gene3D" id="1.10.150.130">
    <property type="match status" value="1"/>
</dbReference>
<dbReference type="NCBIfam" id="TIGR02225">
    <property type="entry name" value="recomb_XerD"/>
    <property type="match status" value="1"/>
</dbReference>
<dbReference type="Proteomes" id="UP000007878">
    <property type="component" value="Chromosome"/>
</dbReference>
<feature type="active site" evidence="11">
    <location>
        <position position="253"/>
    </location>
</feature>
<evidence type="ECO:0000256" key="4">
    <source>
        <dbReference type="ARBA" id="ARBA00022490"/>
    </source>
</evidence>
<keyword evidence="5 11" id="KW-0132">Cell division</keyword>
<dbReference type="InterPro" id="IPR004107">
    <property type="entry name" value="Integrase_SAM-like_N"/>
</dbReference>
<dbReference type="SUPFAM" id="SSF56349">
    <property type="entry name" value="DNA breaking-rejoining enzymes"/>
    <property type="match status" value="1"/>
</dbReference>